<organism evidence="17">
    <name type="scientific">uncultured organism MedDCM-OCT-S08-C1481</name>
    <dbReference type="NCBI Taxonomy" id="743630"/>
    <lineage>
        <taxon>unclassified sequences</taxon>
        <taxon>environmental samples</taxon>
    </lineage>
</organism>
<accession>D6PKL8</accession>
<dbReference type="EC" id="2.5.1.7" evidence="11"/>
<dbReference type="InterPro" id="IPR013792">
    <property type="entry name" value="RNA3'P_cycl/enolpyr_Trfase_a/b"/>
</dbReference>
<dbReference type="GO" id="GO:0051301">
    <property type="term" value="P:cell division"/>
    <property type="evidence" value="ECO:0007669"/>
    <property type="project" value="UniProtKB-KW"/>
</dbReference>
<dbReference type="PANTHER" id="PTHR43783">
    <property type="entry name" value="UDP-N-ACETYLGLUCOSAMINE 1-CARBOXYVINYLTRANSFERASE"/>
    <property type="match status" value="1"/>
</dbReference>
<evidence type="ECO:0000256" key="10">
    <source>
        <dbReference type="ARBA" id="ARBA00038367"/>
    </source>
</evidence>
<comment type="catalytic activity">
    <reaction evidence="15">
        <text>phosphoenolpyruvate + UDP-N-acetyl-alpha-D-glucosamine = UDP-N-acetyl-3-O-(1-carboxyvinyl)-alpha-D-glucosamine + phosphate</text>
        <dbReference type="Rhea" id="RHEA:18681"/>
        <dbReference type="ChEBI" id="CHEBI:43474"/>
        <dbReference type="ChEBI" id="CHEBI:57705"/>
        <dbReference type="ChEBI" id="CHEBI:58702"/>
        <dbReference type="ChEBI" id="CHEBI:68483"/>
        <dbReference type="EC" id="2.5.1.7"/>
    </reaction>
</comment>
<evidence type="ECO:0000256" key="9">
    <source>
        <dbReference type="ARBA" id="ARBA00023316"/>
    </source>
</evidence>
<evidence type="ECO:0000256" key="8">
    <source>
        <dbReference type="ARBA" id="ARBA00023306"/>
    </source>
</evidence>
<name>D6PKL8_9ZZZZ</name>
<dbReference type="GO" id="GO:0071555">
    <property type="term" value="P:cell wall organization"/>
    <property type="evidence" value="ECO:0007669"/>
    <property type="project" value="UniProtKB-KW"/>
</dbReference>
<evidence type="ECO:0000313" key="17">
    <source>
        <dbReference type="EMBL" id="ADD96269.1"/>
    </source>
</evidence>
<keyword evidence="5" id="KW-0808">Transferase</keyword>
<dbReference type="GO" id="GO:0008760">
    <property type="term" value="F:UDP-N-acetylglucosamine 1-carboxyvinyltransferase activity"/>
    <property type="evidence" value="ECO:0007669"/>
    <property type="project" value="UniProtKB-EC"/>
</dbReference>
<evidence type="ECO:0000256" key="6">
    <source>
        <dbReference type="ARBA" id="ARBA00022960"/>
    </source>
</evidence>
<evidence type="ECO:0000256" key="13">
    <source>
        <dbReference type="ARBA" id="ARBA00042443"/>
    </source>
</evidence>
<dbReference type="PANTHER" id="PTHR43783:SF1">
    <property type="entry name" value="UDP-N-ACETYLGLUCOSAMINE 1-CARBOXYVINYLTRANSFERASE"/>
    <property type="match status" value="1"/>
</dbReference>
<evidence type="ECO:0000256" key="3">
    <source>
        <dbReference type="ARBA" id="ARBA00022490"/>
    </source>
</evidence>
<dbReference type="EMBL" id="GU943129">
    <property type="protein sequence ID" value="ADD96269.1"/>
    <property type="molecule type" value="Genomic_DNA"/>
</dbReference>
<protein>
    <recommendedName>
        <fullName evidence="12">UDP-N-acetylglucosamine 1-carboxyvinyltransferase</fullName>
        <ecNumber evidence="11">2.5.1.7</ecNumber>
    </recommendedName>
    <alternativeName>
        <fullName evidence="13">Enoylpyruvate transferase</fullName>
    </alternativeName>
    <alternativeName>
        <fullName evidence="14">UDP-N-acetylglucosamine enolpyruvyl transferase</fullName>
    </alternativeName>
</protein>
<feature type="domain" description="Enolpyruvate transferase" evidence="16">
    <location>
        <begin position="1"/>
        <end position="167"/>
    </location>
</feature>
<evidence type="ECO:0000256" key="14">
    <source>
        <dbReference type="ARBA" id="ARBA00042842"/>
    </source>
</evidence>
<evidence type="ECO:0000256" key="7">
    <source>
        <dbReference type="ARBA" id="ARBA00022984"/>
    </source>
</evidence>
<evidence type="ECO:0000259" key="16">
    <source>
        <dbReference type="Pfam" id="PF00275"/>
    </source>
</evidence>
<dbReference type="InterPro" id="IPR036968">
    <property type="entry name" value="Enolpyruvate_Tfrase_sf"/>
</dbReference>
<keyword evidence="7" id="KW-0573">Peptidoglycan synthesis</keyword>
<keyword evidence="3" id="KW-0963">Cytoplasm</keyword>
<dbReference type="SUPFAM" id="SSF55205">
    <property type="entry name" value="EPT/RTPC-like"/>
    <property type="match status" value="1"/>
</dbReference>
<dbReference type="InterPro" id="IPR001986">
    <property type="entry name" value="Enolpyruvate_Tfrase_dom"/>
</dbReference>
<evidence type="ECO:0000256" key="4">
    <source>
        <dbReference type="ARBA" id="ARBA00022618"/>
    </source>
</evidence>
<evidence type="ECO:0000256" key="2">
    <source>
        <dbReference type="ARBA" id="ARBA00004752"/>
    </source>
</evidence>
<evidence type="ECO:0000256" key="11">
    <source>
        <dbReference type="ARBA" id="ARBA00039108"/>
    </source>
</evidence>
<dbReference type="InterPro" id="IPR050068">
    <property type="entry name" value="MurA_subfamily"/>
</dbReference>
<comment type="similarity">
    <text evidence="10">Belongs to the EPSP synthase family. MurA subfamily.</text>
</comment>
<keyword evidence="8" id="KW-0131">Cell cycle</keyword>
<reference evidence="17" key="1">
    <citation type="journal article" date="2010" name="ISME J.">
        <title>Metagenome of the Mediterranean deep chlorophyll maximum studied by direct and fosmid library 454 pyrosequencing.</title>
        <authorList>
            <person name="Ghai R."/>
            <person name="Martin-Cuadrado A.B."/>
            <person name="Molto A.G."/>
            <person name="Heredia I.G."/>
            <person name="Cabrera R."/>
            <person name="Martin J."/>
            <person name="Verdu M."/>
            <person name="Deschamps P."/>
            <person name="Moreira D."/>
            <person name="Lopez-Garcia P."/>
            <person name="Mira A."/>
            <person name="Rodriguez-Valera F."/>
        </authorList>
    </citation>
    <scope>NUCLEOTIDE SEQUENCE</scope>
</reference>
<keyword evidence="9" id="KW-0961">Cell wall biogenesis/degradation</keyword>
<dbReference type="Gene3D" id="3.65.10.10">
    <property type="entry name" value="Enolpyruvate transferase domain"/>
    <property type="match status" value="1"/>
</dbReference>
<sequence>MIAAAITRGDVEINNIVPNHSFAVIEKLIEAGAEITSTDNSIRVKMRQRPKAVDIETNAYPYFPTDMQAQMTALNAVAKGDSYVRENIFENRFMHVQELERMGASIKVNDNTATISGTKKLLAAPVMATDLRASASLILAGLAAEGTTEIARVYHIDRGYDCIEEKLQLIGARISRKPM</sequence>
<comment type="pathway">
    <text evidence="2">Cell wall biogenesis; peptidoglycan biosynthesis.</text>
</comment>
<evidence type="ECO:0000256" key="5">
    <source>
        <dbReference type="ARBA" id="ARBA00022679"/>
    </source>
</evidence>
<keyword evidence="4" id="KW-0132">Cell division</keyword>
<evidence type="ECO:0000256" key="15">
    <source>
        <dbReference type="ARBA" id="ARBA00047527"/>
    </source>
</evidence>
<dbReference type="Pfam" id="PF00275">
    <property type="entry name" value="EPSP_synthase"/>
    <property type="match status" value="1"/>
</dbReference>
<evidence type="ECO:0000256" key="12">
    <source>
        <dbReference type="ARBA" id="ARBA00039754"/>
    </source>
</evidence>
<keyword evidence="6" id="KW-0133">Cell shape</keyword>
<comment type="subcellular location">
    <subcellularLocation>
        <location evidence="1">Cytoplasm</location>
    </subcellularLocation>
</comment>
<proteinExistence type="inferred from homology"/>
<dbReference type="AlphaFoldDB" id="D6PKL8"/>
<evidence type="ECO:0000256" key="1">
    <source>
        <dbReference type="ARBA" id="ARBA00004496"/>
    </source>
</evidence>